<feature type="domain" description="UspA" evidence="2">
    <location>
        <begin position="173"/>
        <end position="284"/>
    </location>
</feature>
<dbReference type="CDD" id="cd00293">
    <property type="entry name" value="USP-like"/>
    <property type="match status" value="2"/>
</dbReference>
<evidence type="ECO:0000313" key="6">
    <source>
        <dbReference type="Proteomes" id="UP000539710"/>
    </source>
</evidence>
<dbReference type="InterPro" id="IPR014729">
    <property type="entry name" value="Rossmann-like_a/b/a_fold"/>
</dbReference>
<sequence length="291" mass="32318">MMKTIIVPTDFSEPAENAALYALNLAFYTNANIYLCHALRPEGPDPSLGGISQAVKNFPEMREICETKLKQLISILETESEHILAQSTGDYKPVIAGGCDFGDISAVVLAAAEGKDIPMIVMGRTGAGKLNRLAFGNSTLHMIKRTKLPLLIIPYTYKFGTLNKIAYSCEMTEDDKRTAQSLADFAASFDAELLIAHIPNFVEMIDSREYHTRQKTFMQDLEGKVSFKSIESDNIDSGLENLKKEDLDMLVMGHENRGFLDRFIFGSYAARHAAKIGIPLLIIPKRFAPQF</sequence>
<evidence type="ECO:0000259" key="2">
    <source>
        <dbReference type="Pfam" id="PF00582"/>
    </source>
</evidence>
<reference evidence="4 5" key="1">
    <citation type="submission" date="2020-07" db="EMBL/GenBank/DDBJ databases">
        <title>Chryseobacterium sp.cx-624.</title>
        <authorList>
            <person name="Yang C."/>
        </authorList>
    </citation>
    <scope>NUCLEOTIDE SEQUENCE [LARGE SCALE GENOMIC DNA]</scope>
    <source>
        <strain evidence="5">cx-624</strain>
        <strain evidence="4">Cx-624</strain>
    </source>
</reference>
<evidence type="ECO:0000313" key="4">
    <source>
        <dbReference type="EMBL" id="QMS98641.1"/>
    </source>
</evidence>
<feature type="domain" description="UspA" evidence="2">
    <location>
        <begin position="1"/>
        <end position="154"/>
    </location>
</feature>
<dbReference type="AlphaFoldDB" id="A0A7D7QEV8"/>
<dbReference type="Pfam" id="PF00582">
    <property type="entry name" value="Usp"/>
    <property type="match status" value="2"/>
</dbReference>
<keyword evidence="6" id="KW-1185">Reference proteome</keyword>
<gene>
    <name evidence="4" type="ORF">H1R16_01100</name>
    <name evidence="3" type="ORF">H2507_02170</name>
</gene>
<dbReference type="PRINTS" id="PR01438">
    <property type="entry name" value="UNVRSLSTRESS"/>
</dbReference>
<dbReference type="InterPro" id="IPR006015">
    <property type="entry name" value="Universal_stress_UspA"/>
</dbReference>
<reference evidence="3" key="3">
    <citation type="submission" date="2020-07" db="EMBL/GenBank/DDBJ databases">
        <authorList>
            <person name="Yang C."/>
        </authorList>
    </citation>
    <scope>NUCLEOTIDE SEQUENCE</scope>
    <source>
        <strain evidence="3">Cx-624</strain>
    </source>
</reference>
<evidence type="ECO:0000313" key="3">
    <source>
        <dbReference type="EMBL" id="MBA5245965.1"/>
    </source>
</evidence>
<dbReference type="SUPFAM" id="SSF52402">
    <property type="entry name" value="Adenine nucleotide alpha hydrolases-like"/>
    <property type="match status" value="2"/>
</dbReference>
<protein>
    <submittedName>
        <fullName evidence="4">Universal stress protein</fullName>
    </submittedName>
</protein>
<dbReference type="RefSeq" id="WP_181886073.1">
    <property type="nucleotide sequence ID" value="NZ_CP059472.1"/>
</dbReference>
<dbReference type="Proteomes" id="UP000515349">
    <property type="component" value="Chromosome"/>
</dbReference>
<dbReference type="EMBL" id="JACEUX010000001">
    <property type="protein sequence ID" value="MBA5245965.1"/>
    <property type="molecule type" value="Genomic_DNA"/>
</dbReference>
<evidence type="ECO:0000256" key="1">
    <source>
        <dbReference type="ARBA" id="ARBA00008791"/>
    </source>
</evidence>
<dbReference type="Proteomes" id="UP000539710">
    <property type="component" value="Unassembled WGS sequence"/>
</dbReference>
<organism evidence="4 5">
    <name type="scientific">Marnyiella aurantia</name>
    <dbReference type="NCBI Taxonomy" id="2758037"/>
    <lineage>
        <taxon>Bacteria</taxon>
        <taxon>Pseudomonadati</taxon>
        <taxon>Bacteroidota</taxon>
        <taxon>Flavobacteriia</taxon>
        <taxon>Flavobacteriales</taxon>
        <taxon>Weeksellaceae</taxon>
        <taxon>Marnyiella</taxon>
    </lineage>
</organism>
<dbReference type="KEGG" id="cbau:H1R16_01100"/>
<dbReference type="Gene3D" id="3.40.50.620">
    <property type="entry name" value="HUPs"/>
    <property type="match status" value="2"/>
</dbReference>
<comment type="similarity">
    <text evidence="1">Belongs to the universal stress protein A family.</text>
</comment>
<dbReference type="PANTHER" id="PTHR46268">
    <property type="entry name" value="STRESS RESPONSE PROTEIN NHAX"/>
    <property type="match status" value="1"/>
</dbReference>
<dbReference type="EMBL" id="CP059472">
    <property type="protein sequence ID" value="QMS98641.1"/>
    <property type="molecule type" value="Genomic_DNA"/>
</dbReference>
<dbReference type="PANTHER" id="PTHR46268:SF6">
    <property type="entry name" value="UNIVERSAL STRESS PROTEIN UP12"/>
    <property type="match status" value="1"/>
</dbReference>
<evidence type="ECO:0000313" key="5">
    <source>
        <dbReference type="Proteomes" id="UP000515349"/>
    </source>
</evidence>
<name>A0A7D7QEV8_9FLAO</name>
<proteinExistence type="inferred from homology"/>
<dbReference type="InterPro" id="IPR006016">
    <property type="entry name" value="UspA"/>
</dbReference>
<reference evidence="6" key="2">
    <citation type="submission" date="2020-07" db="EMBL/GenBank/DDBJ databases">
        <title>Flavobacterium sp. xlx-214.</title>
        <authorList>
            <person name="Yang C."/>
        </authorList>
    </citation>
    <scope>NUCLEOTIDE SEQUENCE [LARGE SCALE GENOMIC DNA]</scope>
    <source>
        <strain evidence="6">CX-624</strain>
    </source>
</reference>
<accession>A0A7D7QEV8</accession>